<accession>A0A2S5KLE7</accession>
<dbReference type="EMBL" id="PRLP01000090">
    <property type="protein sequence ID" value="PPC75473.1"/>
    <property type="molecule type" value="Genomic_DNA"/>
</dbReference>
<proteinExistence type="predicted"/>
<feature type="signal peptide" evidence="1">
    <location>
        <begin position="1"/>
        <end position="22"/>
    </location>
</feature>
<keyword evidence="1" id="KW-0732">Signal</keyword>
<dbReference type="AlphaFoldDB" id="A0A2S5KLE7"/>
<reference evidence="2 3" key="1">
    <citation type="submission" date="2018-02" db="EMBL/GenBank/DDBJ databases">
        <title>novel marine gammaproteobacteria from coastal saline agro ecosystem.</title>
        <authorList>
            <person name="Krishnan R."/>
            <person name="Ramesh Kumar N."/>
        </authorList>
    </citation>
    <scope>NUCLEOTIDE SEQUENCE [LARGE SCALE GENOMIC DNA]</scope>
    <source>
        <strain evidence="2 3">228</strain>
    </source>
</reference>
<evidence type="ECO:0000313" key="3">
    <source>
        <dbReference type="Proteomes" id="UP000238196"/>
    </source>
</evidence>
<name>A0A2S5KLE7_9PROT</name>
<gene>
    <name evidence="2" type="ORF">C4K68_20375</name>
</gene>
<protein>
    <submittedName>
        <fullName evidence="2">Uncharacterized protein</fullName>
    </submittedName>
</protein>
<evidence type="ECO:0000313" key="2">
    <source>
        <dbReference type="EMBL" id="PPC75473.1"/>
    </source>
</evidence>
<sequence length="370" mass="40157">MVFKVRVLAPIASLVISMSVVAAPNAVDSQLFAQTVSMTNQLYRQYQGLRGEPHNSFVSRKLNDRVMVITPIGAAIDVNELTEYLGQVAPVSIDIQGAIEGARDAGMDIRSLVGSQSASTLQSGYYRILALNAASSPASAAMWSDSHCVVVDKTQNVDRKQWLLDHTTLSQIYGPNVLAKLDFSDFAQIEMRHELSHCASGLLEQDARQQGTSSYEQAFAQASTSVDIDPRISSVTIRQLTGSDTSVASCNLLPTNGCVGIDGIGYSDATVSMDEFDREQAADLAAFQGMPSKSVLQFRLWRTLYGVYTGSMRDLAGAVDRPLNLKEKAELLQALAVARSHWYGGGAQGAGDWYQWLSAMFEAAVVQRQE</sequence>
<organism evidence="2 3">
    <name type="scientific">Proteobacteria bacterium 228</name>
    <dbReference type="NCBI Taxonomy" id="2083153"/>
    <lineage>
        <taxon>Bacteria</taxon>
        <taxon>Pseudomonadati</taxon>
        <taxon>Pseudomonadota</taxon>
    </lineage>
</organism>
<comment type="caution">
    <text evidence="2">The sequence shown here is derived from an EMBL/GenBank/DDBJ whole genome shotgun (WGS) entry which is preliminary data.</text>
</comment>
<feature type="chain" id="PRO_5015416408" evidence="1">
    <location>
        <begin position="23"/>
        <end position="370"/>
    </location>
</feature>
<evidence type="ECO:0000256" key="1">
    <source>
        <dbReference type="SAM" id="SignalP"/>
    </source>
</evidence>
<dbReference type="Proteomes" id="UP000238196">
    <property type="component" value="Unassembled WGS sequence"/>
</dbReference>